<evidence type="ECO:0000313" key="3">
    <source>
        <dbReference type="Proteomes" id="UP000032545"/>
    </source>
</evidence>
<keyword evidence="3" id="KW-1185">Reference proteome</keyword>
<comment type="caution">
    <text evidence="2">The sequence shown here is derived from an EMBL/GenBank/DDBJ whole genome shotgun (WGS) entry which is preliminary data.</text>
</comment>
<dbReference type="AlphaFoldDB" id="A0A0D8BMS5"/>
<gene>
    <name evidence="2" type="ORF">FF36_00007</name>
</gene>
<evidence type="ECO:0000313" key="2">
    <source>
        <dbReference type="EMBL" id="KJE25395.1"/>
    </source>
</evidence>
<dbReference type="PATRIC" id="fig|1502723.3.peg.9"/>
<accession>A0A0D8BMS5</accession>
<sequence length="94" mass="10647">MITFDAGGGEDPGRPLFGIVRFDPGEEPRVRDTLISFDTATAADLLVIRERWTDDYQVTPLRFVVPEELRPPAGARLPLNDMAARFPTRHRRRA</sequence>
<dbReference type="Proteomes" id="UP000032545">
    <property type="component" value="Unassembled WGS sequence"/>
</dbReference>
<name>A0A0D8BMS5_9ACTN</name>
<reference evidence="3" key="1">
    <citation type="submission" date="2015-02" db="EMBL/GenBank/DDBJ databases">
        <title>Draft Genome of Frankia sp. CpI1-S.</title>
        <authorList>
            <person name="Oshone R.T."/>
            <person name="Ngom M."/>
            <person name="Ghodhbane-Gtari F."/>
            <person name="Gtari M."/>
            <person name="Morris K."/>
            <person name="Thomas K."/>
            <person name="Sen A."/>
            <person name="Tisa L.S."/>
        </authorList>
    </citation>
    <scope>NUCLEOTIDE SEQUENCE [LARGE SCALE GENOMIC DNA]</scope>
    <source>
        <strain evidence="3">CpI1-S</strain>
    </source>
</reference>
<protein>
    <submittedName>
        <fullName evidence="2">Uncharacterized protein</fullName>
    </submittedName>
</protein>
<dbReference type="RefSeq" id="WP_242422203.1">
    <property type="nucleotide sequence ID" value="NZ_JYFN01000001.1"/>
</dbReference>
<evidence type="ECO:0000256" key="1">
    <source>
        <dbReference type="SAM" id="MobiDB-lite"/>
    </source>
</evidence>
<proteinExistence type="predicted"/>
<dbReference type="EMBL" id="JYFN01000001">
    <property type="protein sequence ID" value="KJE25395.1"/>
    <property type="molecule type" value="Genomic_DNA"/>
</dbReference>
<reference evidence="2 3" key="2">
    <citation type="journal article" date="2016" name="Genome Announc.">
        <title>Permanent Draft Genome Sequences for Two Variants of Frankia sp. Strain CpI1, the First Frankia Strain Isolated from Root Nodules of Comptonia peregrina.</title>
        <authorList>
            <person name="Oshone R."/>
            <person name="Hurst S.G.IV."/>
            <person name="Abebe-Akele F."/>
            <person name="Simpson S."/>
            <person name="Morris K."/>
            <person name="Thomas W.K."/>
            <person name="Tisa L.S."/>
        </authorList>
    </citation>
    <scope>NUCLEOTIDE SEQUENCE [LARGE SCALE GENOMIC DNA]</scope>
    <source>
        <strain evidence="3">CpI1-S</strain>
    </source>
</reference>
<feature type="region of interest" description="Disordered" evidence="1">
    <location>
        <begin position="74"/>
        <end position="94"/>
    </location>
</feature>
<organism evidence="2 3">
    <name type="scientific">Frankia torreyi</name>
    <dbReference type="NCBI Taxonomy" id="1856"/>
    <lineage>
        <taxon>Bacteria</taxon>
        <taxon>Bacillati</taxon>
        <taxon>Actinomycetota</taxon>
        <taxon>Actinomycetes</taxon>
        <taxon>Frankiales</taxon>
        <taxon>Frankiaceae</taxon>
        <taxon>Frankia</taxon>
    </lineage>
</organism>